<proteinExistence type="predicted"/>
<feature type="compositionally biased region" description="Pro residues" evidence="1">
    <location>
        <begin position="140"/>
        <end position="149"/>
    </location>
</feature>
<organism evidence="2 3">
    <name type="scientific">Intrasporangium chromatireducens Q5-1</name>
    <dbReference type="NCBI Taxonomy" id="584657"/>
    <lineage>
        <taxon>Bacteria</taxon>
        <taxon>Bacillati</taxon>
        <taxon>Actinomycetota</taxon>
        <taxon>Actinomycetes</taxon>
        <taxon>Micrococcales</taxon>
        <taxon>Intrasporangiaceae</taxon>
        <taxon>Intrasporangium</taxon>
    </lineage>
</organism>
<evidence type="ECO:0000313" key="2">
    <source>
        <dbReference type="EMBL" id="EWT06175.1"/>
    </source>
</evidence>
<dbReference type="AlphaFoldDB" id="W9GJB3"/>
<evidence type="ECO:0000313" key="3">
    <source>
        <dbReference type="Proteomes" id="UP000019494"/>
    </source>
</evidence>
<dbReference type="EMBL" id="AWQS01000062">
    <property type="protein sequence ID" value="EWT06175.1"/>
    <property type="molecule type" value="Genomic_DNA"/>
</dbReference>
<feature type="region of interest" description="Disordered" evidence="1">
    <location>
        <begin position="1"/>
        <end position="21"/>
    </location>
</feature>
<dbReference type="Proteomes" id="UP000019494">
    <property type="component" value="Unassembled WGS sequence"/>
</dbReference>
<feature type="region of interest" description="Disordered" evidence="1">
    <location>
        <begin position="140"/>
        <end position="161"/>
    </location>
</feature>
<evidence type="ECO:0000256" key="1">
    <source>
        <dbReference type="SAM" id="MobiDB-lite"/>
    </source>
</evidence>
<protein>
    <submittedName>
        <fullName evidence="2">Uncharacterized protein</fullName>
    </submittedName>
</protein>
<gene>
    <name evidence="2" type="ORF">N864_23750</name>
</gene>
<name>W9GJB3_9MICO</name>
<comment type="caution">
    <text evidence="2">The sequence shown here is derived from an EMBL/GenBank/DDBJ whole genome shotgun (WGS) entry which is preliminary data.</text>
</comment>
<keyword evidence="3" id="KW-1185">Reference proteome</keyword>
<sequence length="286" mass="29350">MTASGGPTGLDPDWVPEPVRREPADPAVLPAFGSRGMTVGALAGRADTRGAPGRPWLTGWQVGGLAAAVLVPFLAWFLWSALQVEQEVPAEDVAASATPSAWPWPGGVVPAPPQPSATSPLRPTPSVTLLPPPPTLVPGRRPTPAPIRPGPGQQTVPPAVQFPPNLRPTAVPGGARPSAVPTAPTRIRLEVSGPTSRPYTVYLAGSGTGSRRTFQGQTGTVALDVPPTVLTPTPGMPVPMLGATVQTTRLSDTVTCRILVGGVTVAYQQGRGHATCTVTSAGLGWK</sequence>
<accession>W9GJB3</accession>
<reference evidence="3" key="1">
    <citation type="submission" date="2013-08" db="EMBL/GenBank/DDBJ databases">
        <title>Intrasporangium oryzae NRRL B-24470.</title>
        <authorList>
            <person name="Liu H."/>
            <person name="Wang G."/>
        </authorList>
    </citation>
    <scope>NUCLEOTIDE SEQUENCE [LARGE SCALE GENOMIC DNA]</scope>
    <source>
        <strain evidence="3">Q5-1</strain>
    </source>
</reference>
<dbReference type="RefSeq" id="WP_034715918.1">
    <property type="nucleotide sequence ID" value="NZ_AWQS01000062.1"/>
</dbReference>